<organism evidence="2 3">
    <name type="scientific">Candidatus Thiomargarita nelsonii</name>
    <dbReference type="NCBI Taxonomy" id="1003181"/>
    <lineage>
        <taxon>Bacteria</taxon>
        <taxon>Pseudomonadati</taxon>
        <taxon>Pseudomonadota</taxon>
        <taxon>Gammaproteobacteria</taxon>
        <taxon>Thiotrichales</taxon>
        <taxon>Thiotrichaceae</taxon>
        <taxon>Thiomargarita</taxon>
    </lineage>
</organism>
<feature type="domain" description="Rhodanese" evidence="1">
    <location>
        <begin position="29"/>
        <end position="127"/>
    </location>
</feature>
<accession>A0A0A6P5I4</accession>
<sequence>MKTFQDLIADTLKSVDEVFPWDLEEVITNQPRPLLLDIREPYEFEALHIEGSMNVPRGILEPACDYGYDETKPDLVSARDKDVVVICRSGHRSVLAAYTMQLMGFQSVKSLKTGVKGWNDYELPLKDIRGQLVDIDEADAVLAPHVSPEQKPPSH</sequence>
<dbReference type="AlphaFoldDB" id="A0A0A6P5I4"/>
<dbReference type="GO" id="GO:0004792">
    <property type="term" value="F:thiosulfate-cyanide sulfurtransferase activity"/>
    <property type="evidence" value="ECO:0007669"/>
    <property type="project" value="TreeGrafter"/>
</dbReference>
<reference evidence="2 3" key="1">
    <citation type="journal article" date="2016" name="Front. Microbiol.">
        <title>Single-Cell (Meta-)Genomics of a Dimorphic Candidatus Thiomargarita nelsonii Reveals Genomic Plasticity.</title>
        <authorList>
            <person name="Flood B.E."/>
            <person name="Fliss P."/>
            <person name="Jones D.S."/>
            <person name="Dick G.J."/>
            <person name="Jain S."/>
            <person name="Kaster A.K."/>
            <person name="Winkel M."/>
            <person name="Mussmann M."/>
            <person name="Bailey J."/>
        </authorList>
    </citation>
    <scope>NUCLEOTIDE SEQUENCE [LARGE SCALE GENOMIC DNA]</scope>
    <source>
        <strain evidence="2">Hydrate Ridge</strain>
    </source>
</reference>
<dbReference type="SMART" id="SM00450">
    <property type="entry name" value="RHOD"/>
    <property type="match status" value="1"/>
</dbReference>
<dbReference type="InterPro" id="IPR036873">
    <property type="entry name" value="Rhodanese-like_dom_sf"/>
</dbReference>
<dbReference type="Gene3D" id="3.40.250.10">
    <property type="entry name" value="Rhodanese-like domain"/>
    <property type="match status" value="1"/>
</dbReference>
<dbReference type="Pfam" id="PF00581">
    <property type="entry name" value="Rhodanese"/>
    <property type="match status" value="1"/>
</dbReference>
<gene>
    <name evidence="2" type="ORF">PN36_07910</name>
</gene>
<evidence type="ECO:0000313" key="2">
    <source>
        <dbReference type="EMBL" id="KHD06003.1"/>
    </source>
</evidence>
<dbReference type="PANTHER" id="PTHR44086">
    <property type="entry name" value="THIOSULFATE SULFURTRANSFERASE RDL2, MITOCHONDRIAL-RELATED"/>
    <property type="match status" value="1"/>
</dbReference>
<dbReference type="InterPro" id="IPR001763">
    <property type="entry name" value="Rhodanese-like_dom"/>
</dbReference>
<protein>
    <submittedName>
        <fullName evidence="2">Sulfurtransferase</fullName>
    </submittedName>
</protein>
<evidence type="ECO:0000259" key="1">
    <source>
        <dbReference type="PROSITE" id="PS50206"/>
    </source>
</evidence>
<dbReference type="PROSITE" id="PS50206">
    <property type="entry name" value="RHODANESE_3"/>
    <property type="match status" value="1"/>
</dbReference>
<comment type="caution">
    <text evidence="2">The sequence shown here is derived from an EMBL/GenBank/DDBJ whole genome shotgun (WGS) entry which is preliminary data.</text>
</comment>
<dbReference type="CDD" id="cd00158">
    <property type="entry name" value="RHOD"/>
    <property type="match status" value="1"/>
</dbReference>
<dbReference type="PANTHER" id="PTHR44086:SF10">
    <property type="entry name" value="THIOSULFATE SULFURTRANSFERASE_RHODANESE-LIKE DOMAIN-CONTAINING PROTEIN 3"/>
    <property type="match status" value="1"/>
</dbReference>
<keyword evidence="3" id="KW-1185">Reference proteome</keyword>
<dbReference type="EMBL" id="JSZA02000023">
    <property type="protein sequence ID" value="KHD06003.1"/>
    <property type="molecule type" value="Genomic_DNA"/>
</dbReference>
<name>A0A0A6P5I4_9GAMM</name>
<evidence type="ECO:0000313" key="3">
    <source>
        <dbReference type="Proteomes" id="UP000030428"/>
    </source>
</evidence>
<proteinExistence type="predicted"/>
<dbReference type="Proteomes" id="UP000030428">
    <property type="component" value="Unassembled WGS sequence"/>
</dbReference>
<dbReference type="SUPFAM" id="SSF52821">
    <property type="entry name" value="Rhodanese/Cell cycle control phosphatase"/>
    <property type="match status" value="1"/>
</dbReference>